<dbReference type="AlphaFoldDB" id="A0A2J8A367"/>
<feature type="region of interest" description="Disordered" evidence="1">
    <location>
        <begin position="42"/>
        <end position="78"/>
    </location>
</feature>
<feature type="region of interest" description="Disordered" evidence="1">
    <location>
        <begin position="187"/>
        <end position="232"/>
    </location>
</feature>
<feature type="transmembrane region" description="Helical" evidence="2">
    <location>
        <begin position="325"/>
        <end position="348"/>
    </location>
</feature>
<accession>A0A2J8A367</accession>
<evidence type="ECO:0000313" key="3">
    <source>
        <dbReference type="EMBL" id="PNH06965.1"/>
    </source>
</evidence>
<feature type="region of interest" description="Disordered" evidence="1">
    <location>
        <begin position="1"/>
        <end position="30"/>
    </location>
</feature>
<feature type="compositionally biased region" description="Low complexity" evidence="1">
    <location>
        <begin position="56"/>
        <end position="70"/>
    </location>
</feature>
<feature type="compositionally biased region" description="Basic and acidic residues" evidence="1">
    <location>
        <begin position="135"/>
        <end position="147"/>
    </location>
</feature>
<reference evidence="3 4" key="1">
    <citation type="journal article" date="2017" name="Mol. Biol. Evol.">
        <title>The 4-celled Tetrabaena socialis nuclear genome reveals the essential components for genetic control of cell number at the origin of multicellularity in the volvocine lineage.</title>
        <authorList>
            <person name="Featherston J."/>
            <person name="Arakaki Y."/>
            <person name="Hanschen E.R."/>
            <person name="Ferris P.J."/>
            <person name="Michod R.E."/>
            <person name="Olson B.J.S.C."/>
            <person name="Nozaki H."/>
            <person name="Durand P.M."/>
        </authorList>
    </citation>
    <scope>NUCLEOTIDE SEQUENCE [LARGE SCALE GENOMIC DNA]</scope>
    <source>
        <strain evidence="3 4">NIES-571</strain>
    </source>
</reference>
<keyword evidence="2" id="KW-0472">Membrane</keyword>
<comment type="caution">
    <text evidence="3">The sequence shown here is derived from an EMBL/GenBank/DDBJ whole genome shotgun (WGS) entry which is preliminary data.</text>
</comment>
<feature type="compositionally biased region" description="Low complexity" evidence="1">
    <location>
        <begin position="190"/>
        <end position="209"/>
    </location>
</feature>
<feature type="compositionally biased region" description="Polar residues" evidence="1">
    <location>
        <begin position="220"/>
        <end position="231"/>
    </location>
</feature>
<protein>
    <submittedName>
        <fullName evidence="3">Uncharacterized protein</fullName>
    </submittedName>
</protein>
<feature type="compositionally biased region" description="Pro residues" evidence="1">
    <location>
        <begin position="154"/>
        <end position="164"/>
    </location>
</feature>
<name>A0A2J8A367_9CHLO</name>
<dbReference type="EMBL" id="PGGS01000205">
    <property type="protein sequence ID" value="PNH06965.1"/>
    <property type="molecule type" value="Genomic_DNA"/>
</dbReference>
<dbReference type="Proteomes" id="UP000236333">
    <property type="component" value="Unassembled WGS sequence"/>
</dbReference>
<evidence type="ECO:0000256" key="2">
    <source>
        <dbReference type="SAM" id="Phobius"/>
    </source>
</evidence>
<dbReference type="OrthoDB" id="528769at2759"/>
<proteinExistence type="predicted"/>
<keyword evidence="4" id="KW-1185">Reference proteome</keyword>
<gene>
    <name evidence="3" type="ORF">TSOC_006607</name>
</gene>
<organism evidence="3 4">
    <name type="scientific">Tetrabaena socialis</name>
    <dbReference type="NCBI Taxonomy" id="47790"/>
    <lineage>
        <taxon>Eukaryota</taxon>
        <taxon>Viridiplantae</taxon>
        <taxon>Chlorophyta</taxon>
        <taxon>core chlorophytes</taxon>
        <taxon>Chlorophyceae</taxon>
        <taxon>CS clade</taxon>
        <taxon>Chlamydomonadales</taxon>
        <taxon>Tetrabaenaceae</taxon>
        <taxon>Tetrabaena</taxon>
    </lineage>
</organism>
<keyword evidence="2" id="KW-0812">Transmembrane</keyword>
<evidence type="ECO:0000256" key="1">
    <source>
        <dbReference type="SAM" id="MobiDB-lite"/>
    </source>
</evidence>
<feature type="region of interest" description="Disordered" evidence="1">
    <location>
        <begin position="135"/>
        <end position="167"/>
    </location>
</feature>
<evidence type="ECO:0000313" key="4">
    <source>
        <dbReference type="Proteomes" id="UP000236333"/>
    </source>
</evidence>
<keyword evidence="2" id="KW-1133">Transmembrane helix</keyword>
<sequence length="367" mass="37512">MKSSRVMTMGCEDSRMRAARRAGGVEGRTGEAKMLSEYCAPPSAAATALPPPPPSRLASRPGAAAAARGGAPPPPTACSAAAIRAATRPPLSPPMPRAIGPGPSMAAIGRLPSMVGSRSWSRECAWWACPGADRSPTEGEGVHHASSSDDSELPPSPRASPTPSAPRLGCGSCCCCDRGSDWPPPPPGCPARAPAPSTSPAAPAAGAPLRPRPDARGWSDSDSPGSDTTAAAGSRACGICCCYKGPLRYLPDDDSCSCKVSYGSSFVTMICMASWGGLGFGVGNAGPADSWSNEGMRGMAKMCECFSAWEGVAYLPARLSALHRLAVALVSTQAVLVCVGSLVGGAFFGGGYRLSPYKREDEYRTSS</sequence>